<proteinExistence type="predicted"/>
<dbReference type="Pfam" id="PF18911">
    <property type="entry name" value="PKD_4"/>
    <property type="match status" value="1"/>
</dbReference>
<comment type="caution">
    <text evidence="3">The sequence shown here is derived from an EMBL/GenBank/DDBJ whole genome shotgun (WGS) entry which is preliminary data.</text>
</comment>
<dbReference type="InterPro" id="IPR022409">
    <property type="entry name" value="PKD/Chitinase_dom"/>
</dbReference>
<feature type="signal peptide" evidence="1">
    <location>
        <begin position="1"/>
        <end position="29"/>
    </location>
</feature>
<evidence type="ECO:0000256" key="1">
    <source>
        <dbReference type="SAM" id="SignalP"/>
    </source>
</evidence>
<dbReference type="InterPro" id="IPR035986">
    <property type="entry name" value="PKD_dom_sf"/>
</dbReference>
<dbReference type="EMBL" id="JBHLWK010000019">
    <property type="protein sequence ID" value="MFC0205790.1"/>
    <property type="molecule type" value="Genomic_DNA"/>
</dbReference>
<dbReference type="Proteomes" id="UP001589798">
    <property type="component" value="Unassembled WGS sequence"/>
</dbReference>
<evidence type="ECO:0000313" key="3">
    <source>
        <dbReference type="EMBL" id="MFC0205790.1"/>
    </source>
</evidence>
<keyword evidence="1" id="KW-0732">Signal</keyword>
<sequence length="715" mass="76204">MTVAAHRPFRSALLLAGALGALSAPVAHAEAPQSARAAMTSKTLNTAGYAEQDTLFAKPVIDADEARETSGVRYRYVHGGFEGTDTKFAFYFPEQWQGRFFQYITPVPDSETLSEGLKGSEDRIGSAFAAGAYFVATNGGGPKAADPMAGMDPTIGAYRANAASARFSRFVAAQVYGARPHVYGYAYGGSGGAYRTLGGLENTKGVWDGAVPYVLGSPMAIPNMFTARLYAMRVIGDKLDGVVDALDAGGSGDPYAHLDESQRAALREVTAMGFPPQSWYAWRTMGPHAFALLFGGMRMADKSYFTDFWTKPGYEGHDRPERYAQARVQLATSIAQVVTADEAAKAGLSLDRSPGTAKGTADLAWQAMGLASAGQMPVAVRLAQRPPAGALLLSDLVLPDGRKLLLTDVRGDLAIIGINDPRAVGTLRAGMAVKLDNSDILAVQRYHLHQVPPNDGQYPVWDQFRDAAGKPVYPQRPMLLGPLFTRAAAGAVPTGKFEGRVILVENLWDREALPWQGDWYRRQVASATGGNADTRMRLWYTDRALHGDSAQQDDPARVVSYLGVLQQALRDLAAWVEDGKAPPATTAYQVVDGQFSVPAEASKHGGVQPVVTLTANGGAVARVKAGQAVRLSGSIAAPPGTGKIVAAEWDFEGDGTYDGPAEVRAAASVRTSVSHAYAKPGTYFAVLRGVSQREGDVKTAFGRIENLARARIVVE</sequence>
<feature type="chain" id="PRO_5045061351" evidence="1">
    <location>
        <begin position="30"/>
        <end position="715"/>
    </location>
</feature>
<keyword evidence="4" id="KW-1185">Reference proteome</keyword>
<dbReference type="SUPFAM" id="SSF49299">
    <property type="entry name" value="PKD domain"/>
    <property type="match status" value="1"/>
</dbReference>
<dbReference type="Gene3D" id="2.60.40.10">
    <property type="entry name" value="Immunoglobulins"/>
    <property type="match status" value="1"/>
</dbReference>
<dbReference type="SMART" id="SM00089">
    <property type="entry name" value="PKD"/>
    <property type="match status" value="1"/>
</dbReference>
<protein>
    <submittedName>
        <fullName evidence="3">PKD domain-containing protein</fullName>
    </submittedName>
</protein>
<evidence type="ECO:0000313" key="4">
    <source>
        <dbReference type="Proteomes" id="UP001589798"/>
    </source>
</evidence>
<name>A0ABV6CZH7_9SPHN</name>
<accession>A0ABV6CZH7</accession>
<evidence type="ECO:0000259" key="2">
    <source>
        <dbReference type="SMART" id="SM00089"/>
    </source>
</evidence>
<feature type="domain" description="PKD/Chitinase" evidence="2">
    <location>
        <begin position="608"/>
        <end position="707"/>
    </location>
</feature>
<organism evidence="3 4">
    <name type="scientific">Novosphingobium soli</name>
    <dbReference type="NCBI Taxonomy" id="574956"/>
    <lineage>
        <taxon>Bacteria</taxon>
        <taxon>Pseudomonadati</taxon>
        <taxon>Pseudomonadota</taxon>
        <taxon>Alphaproteobacteria</taxon>
        <taxon>Sphingomonadales</taxon>
        <taxon>Sphingomonadaceae</taxon>
        <taxon>Novosphingobium</taxon>
    </lineage>
</organism>
<dbReference type="RefSeq" id="WP_379488516.1">
    <property type="nucleotide sequence ID" value="NZ_JBHLWK010000019.1"/>
</dbReference>
<dbReference type="InterPro" id="IPR013783">
    <property type="entry name" value="Ig-like_fold"/>
</dbReference>
<gene>
    <name evidence="3" type="ORF">ACFFJC_16105</name>
</gene>
<reference evidence="3 4" key="1">
    <citation type="submission" date="2024-09" db="EMBL/GenBank/DDBJ databases">
        <authorList>
            <person name="Sun Q."/>
            <person name="Mori K."/>
        </authorList>
    </citation>
    <scope>NUCLEOTIDE SEQUENCE [LARGE SCALE GENOMIC DNA]</scope>
    <source>
        <strain evidence="3 4">CCM 7706</strain>
    </source>
</reference>
<dbReference type="InterPro" id="IPR000601">
    <property type="entry name" value="PKD_dom"/>
</dbReference>
<dbReference type="CDD" id="cd00146">
    <property type="entry name" value="PKD"/>
    <property type="match status" value="1"/>
</dbReference>